<evidence type="ECO:0000256" key="3">
    <source>
        <dbReference type="ARBA" id="ARBA00023274"/>
    </source>
</evidence>
<dbReference type="HOGENOM" id="CLU_049057_0_1_1"/>
<dbReference type="CDD" id="cd14868">
    <property type="entry name" value="uS7_Mitochondria_Fungi"/>
    <property type="match status" value="1"/>
</dbReference>
<dbReference type="Gene3D" id="1.10.455.10">
    <property type="entry name" value="Ribosomal protein S7 domain"/>
    <property type="match status" value="1"/>
</dbReference>
<dbReference type="InterPro" id="IPR047988">
    <property type="entry name" value="Ribosomal_uS7m_fungi"/>
</dbReference>
<comment type="similarity">
    <text evidence="1">Belongs to the universal ribosomal protein uS7 family.</text>
</comment>
<dbReference type="InterPro" id="IPR023798">
    <property type="entry name" value="Ribosomal_uS7_dom"/>
</dbReference>
<dbReference type="InterPro" id="IPR036823">
    <property type="entry name" value="Ribosomal_uS7_dom_sf"/>
</dbReference>
<dbReference type="Proteomes" id="UP000024837">
    <property type="component" value="Unassembled WGS sequence"/>
</dbReference>
<name>W7HZ18_9PEZI</name>
<proteinExistence type="inferred from homology"/>
<dbReference type="EMBL" id="KI966427">
    <property type="protein sequence ID" value="EWC45432.1"/>
    <property type="molecule type" value="Genomic_DNA"/>
</dbReference>
<dbReference type="Pfam" id="PF00177">
    <property type="entry name" value="Ribosomal_S7"/>
    <property type="match status" value="1"/>
</dbReference>
<feature type="domain" description="Small ribosomal subunit protein uS7" evidence="4">
    <location>
        <begin position="201"/>
        <end position="352"/>
    </location>
</feature>
<accession>W7HZ18</accession>
<keyword evidence="6" id="KW-1185">Reference proteome</keyword>
<evidence type="ECO:0000259" key="4">
    <source>
        <dbReference type="Pfam" id="PF00177"/>
    </source>
</evidence>
<reference evidence="5 6" key="1">
    <citation type="submission" date="2013-05" db="EMBL/GenBank/DDBJ databases">
        <title>Drechslerella stenobrocha genome reveals carnivorous origination and mechanical trapping mechanism of predatory fungi.</title>
        <authorList>
            <person name="Liu X."/>
            <person name="Zhang W."/>
            <person name="Liu K."/>
        </authorList>
    </citation>
    <scope>NUCLEOTIDE SEQUENCE [LARGE SCALE GENOMIC DNA]</scope>
    <source>
        <strain evidence="5 6">248</strain>
    </source>
</reference>
<evidence type="ECO:0000256" key="1">
    <source>
        <dbReference type="ARBA" id="ARBA00007151"/>
    </source>
</evidence>
<organism evidence="5 6">
    <name type="scientific">Drechslerella stenobrocha 248</name>
    <dbReference type="NCBI Taxonomy" id="1043628"/>
    <lineage>
        <taxon>Eukaryota</taxon>
        <taxon>Fungi</taxon>
        <taxon>Dikarya</taxon>
        <taxon>Ascomycota</taxon>
        <taxon>Pezizomycotina</taxon>
        <taxon>Orbiliomycetes</taxon>
        <taxon>Orbiliales</taxon>
        <taxon>Orbiliaceae</taxon>
        <taxon>Drechslerella</taxon>
    </lineage>
</organism>
<dbReference type="OrthoDB" id="9972728at2759"/>
<dbReference type="GO" id="GO:1990904">
    <property type="term" value="C:ribonucleoprotein complex"/>
    <property type="evidence" value="ECO:0007669"/>
    <property type="project" value="UniProtKB-KW"/>
</dbReference>
<protein>
    <recommendedName>
        <fullName evidence="4">Small ribosomal subunit protein uS7 domain-containing protein</fullName>
    </recommendedName>
</protein>
<dbReference type="InterPro" id="IPR000235">
    <property type="entry name" value="Ribosomal_uS7"/>
</dbReference>
<dbReference type="AlphaFoldDB" id="W7HZ18"/>
<dbReference type="GO" id="GO:0005840">
    <property type="term" value="C:ribosome"/>
    <property type="evidence" value="ECO:0007669"/>
    <property type="project" value="UniProtKB-KW"/>
</dbReference>
<gene>
    <name evidence="5" type="ORF">DRE_00831</name>
</gene>
<dbReference type="PANTHER" id="PTHR11205">
    <property type="entry name" value="RIBOSOMAL PROTEIN S7"/>
    <property type="match status" value="1"/>
</dbReference>
<sequence>MAAPLLLLRSTAPTALRLLGGGRGLERTASLATSASKRRCIANFALRHRQSSPTIAAPAIGLPTSVCQQRLYSTLPEDGEPVLGPNQGQLPHVTEEASQTAEIMGEEGVNLDEIATPISELFERENDIENAPEVIKRELDTPSSPPPSDADTTSLTNSPAQLLLETLADFPNPTPKVLIPPYNPAIPIMPIPALHSINHREHPLLQQLTPHFMKSGQRATAQATVQRILQILRTKPAPRVGKYPLVPNAPDLSLLPSDPVAYIQTAIDSVAPLFKMRNTRGSGGSTVQIPSPLHVKARRRKAMGWMLQASEGKKRLKTLPERFAEEVEAVVLGTSSCWEKRIAVHKLAVTNRANVVMGPVRKPRRR</sequence>
<evidence type="ECO:0000313" key="5">
    <source>
        <dbReference type="EMBL" id="EWC45432.1"/>
    </source>
</evidence>
<dbReference type="SUPFAM" id="SSF47973">
    <property type="entry name" value="Ribosomal protein S7"/>
    <property type="match status" value="1"/>
</dbReference>
<dbReference type="GO" id="GO:0006412">
    <property type="term" value="P:translation"/>
    <property type="evidence" value="ECO:0007669"/>
    <property type="project" value="InterPro"/>
</dbReference>
<evidence type="ECO:0000256" key="2">
    <source>
        <dbReference type="ARBA" id="ARBA00022980"/>
    </source>
</evidence>
<keyword evidence="3" id="KW-0687">Ribonucleoprotein</keyword>
<evidence type="ECO:0000313" key="6">
    <source>
        <dbReference type="Proteomes" id="UP000024837"/>
    </source>
</evidence>
<keyword evidence="2" id="KW-0689">Ribosomal protein</keyword>